<dbReference type="AlphaFoldDB" id="A0AAD6Q4U4"/>
<proteinExistence type="predicted"/>
<name>A0AAD6Q4U4_9ROSI</name>
<dbReference type="InterPro" id="IPR001005">
    <property type="entry name" value="SANT/Myb"/>
</dbReference>
<evidence type="ECO:0000313" key="7">
    <source>
        <dbReference type="Proteomes" id="UP001164929"/>
    </source>
</evidence>
<dbReference type="Pfam" id="PF00249">
    <property type="entry name" value="Myb_DNA-binding"/>
    <property type="match status" value="1"/>
</dbReference>
<dbReference type="NCBIfam" id="TIGR01557">
    <property type="entry name" value="myb_SHAQKYF"/>
    <property type="match status" value="1"/>
</dbReference>
<dbReference type="EMBL" id="JAQIZT010000011">
    <property type="protein sequence ID" value="KAJ6979269.1"/>
    <property type="molecule type" value="Genomic_DNA"/>
</dbReference>
<sequence length="94" mass="10886">MPRLRWTPDLHLSFVHAVERLGGREKATPKLVFQLMNVRELSIAHVKSHCSYYRSKKLDEAGQGIVNQFYDERREILLSLSSGGWKTIKTSERS</sequence>
<accession>A0AAD6Q4U4</accession>
<dbReference type="SUPFAM" id="SSF46689">
    <property type="entry name" value="Homeodomain-like"/>
    <property type="match status" value="1"/>
</dbReference>
<dbReference type="InterPro" id="IPR009057">
    <property type="entry name" value="Homeodomain-like_sf"/>
</dbReference>
<evidence type="ECO:0000256" key="1">
    <source>
        <dbReference type="ARBA" id="ARBA00004123"/>
    </source>
</evidence>
<gene>
    <name evidence="6" type="ORF">NC653_027427</name>
</gene>
<dbReference type="InterPro" id="IPR046955">
    <property type="entry name" value="PHR1-like"/>
</dbReference>
<evidence type="ECO:0000313" key="6">
    <source>
        <dbReference type="EMBL" id="KAJ6979269.1"/>
    </source>
</evidence>
<comment type="subcellular location">
    <subcellularLocation>
        <location evidence="1">Nucleus</location>
    </subcellularLocation>
</comment>
<keyword evidence="2" id="KW-0805">Transcription regulation</keyword>
<dbReference type="InterPro" id="IPR006447">
    <property type="entry name" value="Myb_dom_plants"/>
</dbReference>
<dbReference type="GO" id="GO:0003700">
    <property type="term" value="F:DNA-binding transcription factor activity"/>
    <property type="evidence" value="ECO:0007669"/>
    <property type="project" value="InterPro"/>
</dbReference>
<organism evidence="6 7">
    <name type="scientific">Populus alba x Populus x berolinensis</name>
    <dbReference type="NCBI Taxonomy" id="444605"/>
    <lineage>
        <taxon>Eukaryota</taxon>
        <taxon>Viridiplantae</taxon>
        <taxon>Streptophyta</taxon>
        <taxon>Embryophyta</taxon>
        <taxon>Tracheophyta</taxon>
        <taxon>Spermatophyta</taxon>
        <taxon>Magnoliopsida</taxon>
        <taxon>eudicotyledons</taxon>
        <taxon>Gunneridae</taxon>
        <taxon>Pentapetalae</taxon>
        <taxon>rosids</taxon>
        <taxon>fabids</taxon>
        <taxon>Malpighiales</taxon>
        <taxon>Salicaceae</taxon>
        <taxon>Saliceae</taxon>
        <taxon>Populus</taxon>
    </lineage>
</organism>
<dbReference type="Proteomes" id="UP001164929">
    <property type="component" value="Chromosome 11"/>
</dbReference>
<comment type="caution">
    <text evidence="6">The sequence shown here is derived from an EMBL/GenBank/DDBJ whole genome shotgun (WGS) entry which is preliminary data.</text>
</comment>
<keyword evidence="4" id="KW-0539">Nucleus</keyword>
<evidence type="ECO:0000259" key="5">
    <source>
        <dbReference type="PROSITE" id="PS51294"/>
    </source>
</evidence>
<protein>
    <recommendedName>
        <fullName evidence="5">HTH myb-type domain-containing protein</fullName>
    </recommendedName>
</protein>
<dbReference type="InterPro" id="IPR017930">
    <property type="entry name" value="Myb_dom"/>
</dbReference>
<dbReference type="PANTHER" id="PTHR31314:SF128">
    <property type="entry name" value="OS11G0106100 PROTEIN"/>
    <property type="match status" value="1"/>
</dbReference>
<keyword evidence="7" id="KW-1185">Reference proteome</keyword>
<dbReference type="GO" id="GO:0003677">
    <property type="term" value="F:DNA binding"/>
    <property type="evidence" value="ECO:0007669"/>
    <property type="project" value="InterPro"/>
</dbReference>
<feature type="domain" description="HTH myb-type" evidence="5">
    <location>
        <begin position="1"/>
        <end position="58"/>
    </location>
</feature>
<evidence type="ECO:0000256" key="4">
    <source>
        <dbReference type="ARBA" id="ARBA00023242"/>
    </source>
</evidence>
<dbReference type="Gene3D" id="1.10.10.60">
    <property type="entry name" value="Homeodomain-like"/>
    <property type="match status" value="1"/>
</dbReference>
<evidence type="ECO:0000256" key="3">
    <source>
        <dbReference type="ARBA" id="ARBA00023163"/>
    </source>
</evidence>
<keyword evidence="3" id="KW-0804">Transcription</keyword>
<dbReference type="PANTHER" id="PTHR31314">
    <property type="entry name" value="MYB FAMILY TRANSCRIPTION FACTOR PHL7-LIKE"/>
    <property type="match status" value="1"/>
</dbReference>
<evidence type="ECO:0000256" key="2">
    <source>
        <dbReference type="ARBA" id="ARBA00023015"/>
    </source>
</evidence>
<dbReference type="GO" id="GO:0005634">
    <property type="term" value="C:nucleus"/>
    <property type="evidence" value="ECO:0007669"/>
    <property type="project" value="UniProtKB-SubCell"/>
</dbReference>
<reference evidence="6" key="1">
    <citation type="journal article" date="2023" name="Mol. Ecol. Resour.">
        <title>Chromosome-level genome assembly of a triploid poplar Populus alba 'Berolinensis'.</title>
        <authorList>
            <person name="Chen S."/>
            <person name="Yu Y."/>
            <person name="Wang X."/>
            <person name="Wang S."/>
            <person name="Zhang T."/>
            <person name="Zhou Y."/>
            <person name="He R."/>
            <person name="Meng N."/>
            <person name="Wang Y."/>
            <person name="Liu W."/>
            <person name="Liu Z."/>
            <person name="Liu J."/>
            <person name="Guo Q."/>
            <person name="Huang H."/>
            <person name="Sederoff R.R."/>
            <person name="Wang G."/>
            <person name="Qu G."/>
            <person name="Chen S."/>
        </authorList>
    </citation>
    <scope>NUCLEOTIDE SEQUENCE</scope>
    <source>
        <strain evidence="6">SC-2020</strain>
    </source>
</reference>
<dbReference type="PROSITE" id="PS51294">
    <property type="entry name" value="HTH_MYB"/>
    <property type="match status" value="1"/>
</dbReference>